<name>A0A517MQZ0_9BACT</name>
<dbReference type="AlphaFoldDB" id="A0A517MQZ0"/>
<evidence type="ECO:0000313" key="2">
    <source>
        <dbReference type="Proteomes" id="UP000319852"/>
    </source>
</evidence>
<accession>A0A517MQZ0</accession>
<reference evidence="1 2" key="1">
    <citation type="submission" date="2019-02" db="EMBL/GenBank/DDBJ databases">
        <title>Deep-cultivation of Planctomycetes and their phenomic and genomic characterization uncovers novel biology.</title>
        <authorList>
            <person name="Wiegand S."/>
            <person name="Jogler M."/>
            <person name="Boedeker C."/>
            <person name="Pinto D."/>
            <person name="Vollmers J."/>
            <person name="Rivas-Marin E."/>
            <person name="Kohn T."/>
            <person name="Peeters S.H."/>
            <person name="Heuer A."/>
            <person name="Rast P."/>
            <person name="Oberbeckmann S."/>
            <person name="Bunk B."/>
            <person name="Jeske O."/>
            <person name="Meyerdierks A."/>
            <person name="Storesund J.E."/>
            <person name="Kallscheuer N."/>
            <person name="Luecker S."/>
            <person name="Lage O.M."/>
            <person name="Pohl T."/>
            <person name="Merkel B.J."/>
            <person name="Hornburger P."/>
            <person name="Mueller R.-W."/>
            <person name="Bruemmer F."/>
            <person name="Labrenz M."/>
            <person name="Spormann A.M."/>
            <person name="Op den Camp H."/>
            <person name="Overmann J."/>
            <person name="Amann R."/>
            <person name="Jetten M.S.M."/>
            <person name="Mascher T."/>
            <person name="Medema M.H."/>
            <person name="Devos D.P."/>
            <person name="Kaster A.-K."/>
            <person name="Ovreas L."/>
            <person name="Rohde M."/>
            <person name="Galperin M.Y."/>
            <person name="Jogler C."/>
        </authorList>
    </citation>
    <scope>NUCLEOTIDE SEQUENCE [LARGE SCALE GENOMIC DNA]</scope>
    <source>
        <strain evidence="1 2">HG15A2</strain>
    </source>
</reference>
<dbReference type="KEGG" id="amob:HG15A2_04570"/>
<evidence type="ECO:0000313" key="1">
    <source>
        <dbReference type="EMBL" id="QDS97197.1"/>
    </source>
</evidence>
<keyword evidence="2" id="KW-1185">Reference proteome</keyword>
<proteinExistence type="predicted"/>
<organism evidence="1 2">
    <name type="scientific">Adhaeretor mobilis</name>
    <dbReference type="NCBI Taxonomy" id="1930276"/>
    <lineage>
        <taxon>Bacteria</taxon>
        <taxon>Pseudomonadati</taxon>
        <taxon>Planctomycetota</taxon>
        <taxon>Planctomycetia</taxon>
        <taxon>Pirellulales</taxon>
        <taxon>Lacipirellulaceae</taxon>
        <taxon>Adhaeretor</taxon>
    </lineage>
</organism>
<gene>
    <name evidence="1" type="ORF">HG15A2_04570</name>
</gene>
<dbReference type="Proteomes" id="UP000319852">
    <property type="component" value="Chromosome"/>
</dbReference>
<dbReference type="EMBL" id="CP036263">
    <property type="protein sequence ID" value="QDS97197.1"/>
    <property type="molecule type" value="Genomic_DNA"/>
</dbReference>
<sequence>MTNQGQGLIVNFVKLEQEALSRYPAARRNWGRVTDTGEGAWRVGYCDGSETRYLPMVFARKQDANSARDAIEKELDWSGSYSEMVKKAQRYGLAKIRKVMLEALAW</sequence>
<protein>
    <submittedName>
        <fullName evidence="1">Uncharacterized protein</fullName>
    </submittedName>
</protein>